<proteinExistence type="predicted"/>
<evidence type="ECO:0000313" key="1">
    <source>
        <dbReference type="EMBL" id="DAF88005.1"/>
    </source>
</evidence>
<reference evidence="1" key="1">
    <citation type="journal article" date="2021" name="Proc. Natl. Acad. Sci. U.S.A.">
        <title>A Catalog of Tens of Thousands of Viruses from Human Metagenomes Reveals Hidden Associations with Chronic Diseases.</title>
        <authorList>
            <person name="Tisza M.J."/>
            <person name="Buck C.B."/>
        </authorList>
    </citation>
    <scope>NUCLEOTIDE SEQUENCE</scope>
    <source>
        <strain evidence="1">CtNEy24</strain>
    </source>
</reference>
<accession>A0A8S5U0N2</accession>
<dbReference type="EMBL" id="BK015974">
    <property type="protein sequence ID" value="DAF88005.1"/>
    <property type="molecule type" value="Genomic_DNA"/>
</dbReference>
<sequence>MSKLQVVKTAQPTVLWVIRLAAKFAYPTSIPILGM</sequence>
<protein>
    <submittedName>
        <fullName evidence="1">Uncharacterized protein</fullName>
    </submittedName>
</protein>
<name>A0A8S5U0N2_9CAUD</name>
<organism evidence="1">
    <name type="scientific">Siphoviridae sp. ctNEy24</name>
    <dbReference type="NCBI Taxonomy" id="2825466"/>
    <lineage>
        <taxon>Viruses</taxon>
        <taxon>Duplodnaviria</taxon>
        <taxon>Heunggongvirae</taxon>
        <taxon>Uroviricota</taxon>
        <taxon>Caudoviricetes</taxon>
    </lineage>
</organism>